<proteinExistence type="predicted"/>
<dbReference type="InterPro" id="IPR014942">
    <property type="entry name" value="AbiEii"/>
</dbReference>
<gene>
    <name evidence="1" type="ORF">SAMN05216167_11581</name>
</gene>
<dbReference type="STRING" id="662367.SAMN05216167_11581"/>
<keyword evidence="2" id="KW-1185">Reference proteome</keyword>
<reference evidence="1 2" key="1">
    <citation type="submission" date="2016-10" db="EMBL/GenBank/DDBJ databases">
        <authorList>
            <person name="de Groot N.N."/>
        </authorList>
    </citation>
    <scope>NUCLEOTIDE SEQUENCE [LARGE SCALE GENOMIC DNA]</scope>
    <source>
        <strain evidence="1 2">DSM 26130</strain>
    </source>
</reference>
<evidence type="ECO:0000313" key="2">
    <source>
        <dbReference type="Proteomes" id="UP000198598"/>
    </source>
</evidence>
<evidence type="ECO:0000313" key="1">
    <source>
        <dbReference type="EMBL" id="SFE54613.1"/>
    </source>
</evidence>
<dbReference type="GO" id="GO:0016740">
    <property type="term" value="F:transferase activity"/>
    <property type="evidence" value="ECO:0007669"/>
    <property type="project" value="UniProtKB-KW"/>
</dbReference>
<dbReference type="AlphaFoldDB" id="A0A1I2BH56"/>
<dbReference type="EMBL" id="FOLQ01000015">
    <property type="protein sequence ID" value="SFE54613.1"/>
    <property type="molecule type" value="Genomic_DNA"/>
</dbReference>
<name>A0A1I2BH56_9BACT</name>
<dbReference type="RefSeq" id="WP_093831927.1">
    <property type="nucleotide sequence ID" value="NZ_FOLQ01000015.1"/>
</dbReference>
<keyword evidence="1" id="KW-0808">Transferase</keyword>
<accession>A0A1I2BH56</accession>
<sequence>MMLHYQSLDTSTFNVLHELMANPTLKEAGFVLCGGTALTLQLGHRMSTDIDLFSTLNVTAPKMKSFMEKTFGDRLDITSMGDLGIRGFLDGVKLDMIKFPYPMKHSPLEVNGLRVIGLDDASAMKLHAAANRGARRDYVDLAELLQKMPFERILINYQNQFNPSPQALEHTRRAITFFDDAERTTTAIDMLNGRRWETSKQIIRQSVANPRHIQLLPPPKPPLAANPHQQGILTVNNSTPALPVTFHQKGTTTKPRQSPKH</sequence>
<dbReference type="Proteomes" id="UP000198598">
    <property type="component" value="Unassembled WGS sequence"/>
</dbReference>
<protein>
    <submittedName>
        <fullName evidence="1">Nucleotidyl transferase AbiEii toxin, Type IV TA system</fullName>
    </submittedName>
</protein>
<organism evidence="1 2">
    <name type="scientific">Spirosoma endophyticum</name>
    <dbReference type="NCBI Taxonomy" id="662367"/>
    <lineage>
        <taxon>Bacteria</taxon>
        <taxon>Pseudomonadati</taxon>
        <taxon>Bacteroidota</taxon>
        <taxon>Cytophagia</taxon>
        <taxon>Cytophagales</taxon>
        <taxon>Cytophagaceae</taxon>
        <taxon>Spirosoma</taxon>
    </lineage>
</organism>
<dbReference type="Pfam" id="PF08843">
    <property type="entry name" value="AbiEii"/>
    <property type="match status" value="1"/>
</dbReference>
<dbReference type="OrthoDB" id="9796281at2"/>